<protein>
    <recommendedName>
        <fullName evidence="5">Helix-turn-helix domain-containing protein</fullName>
    </recommendedName>
</protein>
<proteinExistence type="predicted"/>
<dbReference type="NCBIfam" id="TIGR01764">
    <property type="entry name" value="excise"/>
    <property type="match status" value="1"/>
</dbReference>
<dbReference type="InterPro" id="IPR010093">
    <property type="entry name" value="SinI_DNA-bd"/>
</dbReference>
<dbReference type="GO" id="GO:0003677">
    <property type="term" value="F:DNA binding"/>
    <property type="evidence" value="ECO:0007669"/>
    <property type="project" value="InterPro"/>
</dbReference>
<dbReference type="InterPro" id="IPR024370">
    <property type="entry name" value="PBP_domain"/>
</dbReference>
<dbReference type="SUPFAM" id="SSF53850">
    <property type="entry name" value="Periplasmic binding protein-like II"/>
    <property type="match status" value="1"/>
</dbReference>
<dbReference type="PANTHER" id="PTHR38431">
    <property type="entry name" value="BLL2305 PROTEIN"/>
    <property type="match status" value="1"/>
</dbReference>
<dbReference type="InterPro" id="IPR041657">
    <property type="entry name" value="HTH_17"/>
</dbReference>
<evidence type="ECO:0008006" key="5">
    <source>
        <dbReference type="Google" id="ProtNLM"/>
    </source>
</evidence>
<sequence length="315" mass="35728">MKEESEESSMDHHSYTTEEVAKQLKVSKLTVYDLIKKGELPSYRVGRQMRIDAADLEQYIKQMKTGKVQFTPVKKDEISSSNTRIISGQELTLDMLAKHIENRLPNSNILRAYQGSLTSLVKMYQGEGSVVSLHLFDGETGTYNVPYVKRILVGQPYIMMNLLARNVGFYVQKGNPQNIKTWADLAQSSIRFVNREKGSGIRVLVDEQLRIQKLSKEDINGYEREESNHLGVASQVANGKADVGVGSEKFSQIVNVDFIPIMKEQYDLVLLKNKENEELIEVIKEVLQSEEFHNELKAIGGYDISKTGQIIYETN</sequence>
<evidence type="ECO:0000313" key="4">
    <source>
        <dbReference type="Proteomes" id="UP000065797"/>
    </source>
</evidence>
<dbReference type="EMBL" id="LRPH01000057">
    <property type="protein sequence ID" value="KWU60971.1"/>
    <property type="molecule type" value="Genomic_DNA"/>
</dbReference>
<feature type="domain" description="PBP" evidence="1">
    <location>
        <begin position="98"/>
        <end position="288"/>
    </location>
</feature>
<accession>A0A120EFP0</accession>
<evidence type="ECO:0000259" key="1">
    <source>
        <dbReference type="Pfam" id="PF12727"/>
    </source>
</evidence>
<dbReference type="PANTHER" id="PTHR38431:SF1">
    <property type="entry name" value="BLL2305 PROTEIN"/>
    <property type="match status" value="1"/>
</dbReference>
<dbReference type="Pfam" id="PF12727">
    <property type="entry name" value="PBP_like"/>
    <property type="match status" value="1"/>
</dbReference>
<dbReference type="AlphaFoldDB" id="A0A120EFP0"/>
<evidence type="ECO:0000313" key="3">
    <source>
        <dbReference type="EMBL" id="KWU60971.1"/>
    </source>
</evidence>
<name>A0A120EFP0_BACMY</name>
<dbReference type="RefSeq" id="WP_060750753.1">
    <property type="nucleotide sequence ID" value="NZ_LRPH01000057.1"/>
</dbReference>
<dbReference type="SUPFAM" id="SSF46955">
    <property type="entry name" value="Putative DNA-binding domain"/>
    <property type="match status" value="1"/>
</dbReference>
<dbReference type="InterPro" id="IPR009061">
    <property type="entry name" value="DNA-bd_dom_put_sf"/>
</dbReference>
<organism evidence="3 4">
    <name type="scientific">Bacillus mycoides</name>
    <dbReference type="NCBI Taxonomy" id="1405"/>
    <lineage>
        <taxon>Bacteria</taxon>
        <taxon>Bacillati</taxon>
        <taxon>Bacillota</taxon>
        <taxon>Bacilli</taxon>
        <taxon>Bacillales</taxon>
        <taxon>Bacillaceae</taxon>
        <taxon>Bacillus</taxon>
        <taxon>Bacillus cereus group</taxon>
    </lineage>
</organism>
<dbReference type="Proteomes" id="UP000065797">
    <property type="component" value="Unassembled WGS sequence"/>
</dbReference>
<comment type="caution">
    <text evidence="3">The sequence shown here is derived from an EMBL/GenBank/DDBJ whole genome shotgun (WGS) entry which is preliminary data.</text>
</comment>
<dbReference type="Gene3D" id="3.40.190.10">
    <property type="entry name" value="Periplasmic binding protein-like II"/>
    <property type="match status" value="1"/>
</dbReference>
<evidence type="ECO:0000259" key="2">
    <source>
        <dbReference type="Pfam" id="PF12728"/>
    </source>
</evidence>
<gene>
    <name evidence="3" type="ORF">AWW70_16990</name>
</gene>
<reference evidence="3 4" key="1">
    <citation type="submission" date="2016-01" db="EMBL/GenBank/DDBJ databases">
        <authorList>
            <person name="McClelland M."/>
            <person name="Jain A."/>
            <person name="Saraogi P."/>
            <person name="Mendelson R."/>
            <person name="Westerman R."/>
            <person name="SanMiguel P."/>
            <person name="Csonka L."/>
        </authorList>
    </citation>
    <scope>NUCLEOTIDE SEQUENCE [LARGE SCALE GENOMIC DNA]</scope>
    <source>
        <strain evidence="3 4">PE8-15</strain>
    </source>
</reference>
<feature type="domain" description="Helix-turn-helix" evidence="2">
    <location>
        <begin position="15"/>
        <end position="62"/>
    </location>
</feature>
<dbReference type="Pfam" id="PF12728">
    <property type="entry name" value="HTH_17"/>
    <property type="match status" value="1"/>
</dbReference>